<sequence length="161" mass="18107">MVLTGVHHSYGFDNSRFVPKGDSEAFILTPENIVLKLCEACQSNMASIPPSAFSAKRIRETERNMKISNIDKRGPSSKVFNTNMIELTPLKYNSKLMNSIWGSYNRYSPHNVKKVNDALTFNVELQQSAANSSNKNEPMIILPAPKLDNFWALINISQSQI</sequence>
<dbReference type="EMBL" id="KQ460530">
    <property type="protein sequence ID" value="KPJ14159.1"/>
    <property type="molecule type" value="Genomic_DNA"/>
</dbReference>
<dbReference type="AlphaFoldDB" id="A0A0N1I9N8"/>
<protein>
    <submittedName>
        <fullName evidence="1">Uncharacterized protein</fullName>
    </submittedName>
</protein>
<reference evidence="1 2" key="1">
    <citation type="journal article" date="2015" name="Nat. Commun.">
        <title>Outbred genome sequencing and CRISPR/Cas9 gene editing in butterflies.</title>
        <authorList>
            <person name="Li X."/>
            <person name="Fan D."/>
            <person name="Zhang W."/>
            <person name="Liu G."/>
            <person name="Zhang L."/>
            <person name="Zhao L."/>
            <person name="Fang X."/>
            <person name="Chen L."/>
            <person name="Dong Y."/>
            <person name="Chen Y."/>
            <person name="Ding Y."/>
            <person name="Zhao R."/>
            <person name="Feng M."/>
            <person name="Zhu Y."/>
            <person name="Feng Y."/>
            <person name="Jiang X."/>
            <person name="Zhu D."/>
            <person name="Xiang H."/>
            <person name="Feng X."/>
            <person name="Li S."/>
            <person name="Wang J."/>
            <person name="Zhang G."/>
            <person name="Kronforst M.R."/>
            <person name="Wang W."/>
        </authorList>
    </citation>
    <scope>NUCLEOTIDE SEQUENCE [LARGE SCALE GENOMIC DNA]</scope>
    <source>
        <strain evidence="1">Ya'a_city_454_Pm</strain>
        <tissue evidence="1">Whole body</tissue>
    </source>
</reference>
<dbReference type="Proteomes" id="UP000053240">
    <property type="component" value="Unassembled WGS sequence"/>
</dbReference>
<dbReference type="KEGG" id="pmac:106720991"/>
<evidence type="ECO:0000313" key="1">
    <source>
        <dbReference type="EMBL" id="KPJ14159.1"/>
    </source>
</evidence>
<evidence type="ECO:0000313" key="2">
    <source>
        <dbReference type="Proteomes" id="UP000053240"/>
    </source>
</evidence>
<dbReference type="InParanoid" id="A0A0N1I9N8"/>
<dbReference type="OrthoDB" id="6479173at2759"/>
<dbReference type="STRING" id="76193.A0A0N1I9N8"/>
<accession>A0A0N1I9N8</accession>
<proteinExistence type="predicted"/>
<dbReference type="KEGG" id="pmac:106711789"/>
<organism evidence="1 2">
    <name type="scientific">Papilio machaon</name>
    <name type="common">Old World swallowtail butterfly</name>
    <dbReference type="NCBI Taxonomy" id="76193"/>
    <lineage>
        <taxon>Eukaryota</taxon>
        <taxon>Metazoa</taxon>
        <taxon>Ecdysozoa</taxon>
        <taxon>Arthropoda</taxon>
        <taxon>Hexapoda</taxon>
        <taxon>Insecta</taxon>
        <taxon>Pterygota</taxon>
        <taxon>Neoptera</taxon>
        <taxon>Endopterygota</taxon>
        <taxon>Lepidoptera</taxon>
        <taxon>Glossata</taxon>
        <taxon>Ditrysia</taxon>
        <taxon>Papilionoidea</taxon>
        <taxon>Papilionidae</taxon>
        <taxon>Papilioninae</taxon>
        <taxon>Papilio</taxon>
    </lineage>
</organism>
<name>A0A0N1I9N8_PAPMA</name>
<gene>
    <name evidence="1" type="ORF">RR48_00788</name>
</gene>
<keyword evidence="2" id="KW-1185">Reference proteome</keyword>